<sequence>MKDNNEPMVGVMTFTSNVFMSNSAKQPPMNDRIQTITLTFNEQLDVKTVSDSVALYTIKRDGALVKETISFQIDCDDKNTIMINNQMVRTFTGGEAYKIEISSKLKAVTGATLAEDYVGYFATNTLFNFTDIPDLNNERSQIVIISDLHLGIDDAFAETVANKQALASFLNQVKTSPHISELVITGDLFDGWFLPMEYDLPDTQDEFFDGVAANNHVIVNAFNDIIQAGDIKVTYVPGNHDILLTEADVARILPGINQARDENQGLGTYVTGKNSEIAIEHGHRWNIFCTPDPISNREITKNTTSILPPGYFFTRIATNSLREGQPKDTTNTFPIVNPPDQTDVSQFGYYVLWRIWQGVMELLPVYENSAEKLIKTNIDGFTETYAINDLFPYENEAGVIDVKLYKNMQDTWDERQEINGIKVKIPYIEALAKAATFDFTDDQAQNQFFDLDASKRIVVFGHTHVGRVLPRTNPAGEKTIYANSGTWIDRNPGYPTMTFVVITQAKTDSAIDTVNLYQYSNEKTITQWCEGQAIIQ</sequence>
<dbReference type="InterPro" id="IPR032812">
    <property type="entry name" value="SbsA_Ig"/>
</dbReference>
<dbReference type="SUPFAM" id="SSF56300">
    <property type="entry name" value="Metallo-dependent phosphatases"/>
    <property type="match status" value="1"/>
</dbReference>
<comment type="caution">
    <text evidence="9">The sequence shown here is derived from an EMBL/GenBank/DDBJ whole genome shotgun (WGS) entry which is preliminary data.</text>
</comment>
<proteinExistence type="predicted"/>
<evidence type="ECO:0000256" key="5">
    <source>
        <dbReference type="ARBA" id="ARBA00023136"/>
    </source>
</evidence>
<dbReference type="InterPro" id="IPR004843">
    <property type="entry name" value="Calcineurin-like_PHP"/>
</dbReference>
<dbReference type="STRING" id="52689.AKG39_11375"/>
<dbReference type="InterPro" id="IPR014755">
    <property type="entry name" value="Cu-Rt/internalin_Ig-like"/>
</dbReference>
<evidence type="ECO:0000313" key="10">
    <source>
        <dbReference type="Proteomes" id="UP000036873"/>
    </source>
</evidence>
<dbReference type="InterPro" id="IPR029052">
    <property type="entry name" value="Metallo-depent_PP-like"/>
</dbReference>
<feature type="domain" description="Calcineurin-like phosphoesterase" evidence="7">
    <location>
        <begin position="142"/>
        <end position="284"/>
    </location>
</feature>
<evidence type="ECO:0000256" key="4">
    <source>
        <dbReference type="ARBA" id="ARBA00022729"/>
    </source>
</evidence>
<dbReference type="RefSeq" id="WP_050740519.1">
    <property type="nucleotide sequence ID" value="NZ_LGYO01000027.1"/>
</dbReference>
<keyword evidence="6" id="KW-0464">Manganese</keyword>
<dbReference type="Proteomes" id="UP000036873">
    <property type="component" value="Unassembled WGS sequence"/>
</dbReference>
<evidence type="ECO:0000259" key="8">
    <source>
        <dbReference type="Pfam" id="PF13205"/>
    </source>
</evidence>
<keyword evidence="4" id="KW-0732">Signal</keyword>
<keyword evidence="3" id="KW-0479">Metal-binding</keyword>
<protein>
    <submittedName>
        <fullName evidence="9">Uncharacterized protein</fullName>
    </submittedName>
</protein>
<evidence type="ECO:0000256" key="6">
    <source>
        <dbReference type="ARBA" id="ARBA00023211"/>
    </source>
</evidence>
<dbReference type="GO" id="GO:0008758">
    <property type="term" value="F:UDP-2,3-diacylglucosamine hydrolase activity"/>
    <property type="evidence" value="ECO:0007669"/>
    <property type="project" value="TreeGrafter"/>
</dbReference>
<dbReference type="GO" id="GO:0046872">
    <property type="term" value="F:metal ion binding"/>
    <property type="evidence" value="ECO:0007669"/>
    <property type="project" value="UniProtKB-KW"/>
</dbReference>
<dbReference type="AlphaFoldDB" id="A0A0L6TZ77"/>
<dbReference type="InterPro" id="IPR043461">
    <property type="entry name" value="LpxH-like"/>
</dbReference>
<dbReference type="PATRIC" id="fig|52689.4.peg.1502"/>
<keyword evidence="10" id="KW-1185">Reference proteome</keyword>
<evidence type="ECO:0000256" key="2">
    <source>
        <dbReference type="ARBA" id="ARBA00022519"/>
    </source>
</evidence>
<keyword evidence="5" id="KW-0472">Membrane</keyword>
<feature type="domain" description="SbsA Ig-like" evidence="8">
    <location>
        <begin position="34"/>
        <end position="123"/>
    </location>
</feature>
<evidence type="ECO:0000256" key="1">
    <source>
        <dbReference type="ARBA" id="ARBA00022475"/>
    </source>
</evidence>
<dbReference type="Pfam" id="PF00149">
    <property type="entry name" value="Metallophos"/>
    <property type="match status" value="1"/>
</dbReference>
<reference evidence="10" key="1">
    <citation type="submission" date="2015-07" db="EMBL/GenBank/DDBJ databases">
        <title>Draft genome sequence of Acetobacterium bakii DSM 8293, a potential psychrophilic chemical producer through syngas fermentation.</title>
        <authorList>
            <person name="Song Y."/>
            <person name="Hwang S."/>
            <person name="Cho B.-K."/>
        </authorList>
    </citation>
    <scope>NUCLEOTIDE SEQUENCE [LARGE SCALE GENOMIC DNA]</scope>
    <source>
        <strain evidence="10">DSM 8239</strain>
    </source>
</reference>
<dbReference type="Gene3D" id="3.60.21.10">
    <property type="match status" value="1"/>
</dbReference>
<name>A0A0L6TZ77_9FIRM</name>
<dbReference type="GO" id="GO:0009245">
    <property type="term" value="P:lipid A biosynthetic process"/>
    <property type="evidence" value="ECO:0007669"/>
    <property type="project" value="TreeGrafter"/>
</dbReference>
<gene>
    <name evidence="9" type="ORF">AKG39_11375</name>
</gene>
<dbReference type="Pfam" id="PF13205">
    <property type="entry name" value="Big_5"/>
    <property type="match status" value="1"/>
</dbReference>
<accession>A0A0L6TZ77</accession>
<keyword evidence="1" id="KW-1003">Cell membrane</keyword>
<evidence type="ECO:0000313" key="9">
    <source>
        <dbReference type="EMBL" id="KNZ41579.1"/>
    </source>
</evidence>
<evidence type="ECO:0000256" key="3">
    <source>
        <dbReference type="ARBA" id="ARBA00022723"/>
    </source>
</evidence>
<organism evidence="9 10">
    <name type="scientific">Acetobacterium bakii</name>
    <dbReference type="NCBI Taxonomy" id="52689"/>
    <lineage>
        <taxon>Bacteria</taxon>
        <taxon>Bacillati</taxon>
        <taxon>Bacillota</taxon>
        <taxon>Clostridia</taxon>
        <taxon>Eubacteriales</taxon>
        <taxon>Eubacteriaceae</taxon>
        <taxon>Acetobacterium</taxon>
    </lineage>
</organism>
<dbReference type="PANTHER" id="PTHR34990">
    <property type="entry name" value="UDP-2,3-DIACYLGLUCOSAMINE HYDROLASE-RELATED"/>
    <property type="match status" value="1"/>
</dbReference>
<dbReference type="Gene3D" id="2.60.40.1220">
    <property type="match status" value="1"/>
</dbReference>
<dbReference type="GO" id="GO:0016020">
    <property type="term" value="C:membrane"/>
    <property type="evidence" value="ECO:0007669"/>
    <property type="project" value="GOC"/>
</dbReference>
<keyword evidence="2" id="KW-0997">Cell inner membrane</keyword>
<dbReference type="OrthoDB" id="932843at2"/>
<dbReference type="EMBL" id="LGYO01000027">
    <property type="protein sequence ID" value="KNZ41579.1"/>
    <property type="molecule type" value="Genomic_DNA"/>
</dbReference>
<evidence type="ECO:0000259" key="7">
    <source>
        <dbReference type="Pfam" id="PF00149"/>
    </source>
</evidence>